<gene>
    <name evidence="4" type="ORF">SAMN05216282_1246</name>
</gene>
<keyword evidence="2" id="KW-0472">Membrane</keyword>
<feature type="domain" description="DUF8094" evidence="3">
    <location>
        <begin position="332"/>
        <end position="619"/>
    </location>
</feature>
<name>A0A1G9GWE5_9MICO</name>
<proteinExistence type="predicted"/>
<keyword evidence="5" id="KW-1185">Reference proteome</keyword>
<dbReference type="RefSeq" id="WP_092324925.1">
    <property type="nucleotide sequence ID" value="NZ_FNFU01000024.1"/>
</dbReference>
<feature type="region of interest" description="Disordered" evidence="1">
    <location>
        <begin position="240"/>
        <end position="270"/>
    </location>
</feature>
<dbReference type="EMBL" id="FNFU01000024">
    <property type="protein sequence ID" value="SDL04603.1"/>
    <property type="molecule type" value="Genomic_DNA"/>
</dbReference>
<feature type="region of interest" description="Disordered" evidence="1">
    <location>
        <begin position="96"/>
        <end position="159"/>
    </location>
</feature>
<evidence type="ECO:0000256" key="2">
    <source>
        <dbReference type="SAM" id="Phobius"/>
    </source>
</evidence>
<evidence type="ECO:0000313" key="5">
    <source>
        <dbReference type="Proteomes" id="UP000198701"/>
    </source>
</evidence>
<organism evidence="4 5">
    <name type="scientific">Cryobacterium psychrotolerans</name>
    <dbReference type="NCBI Taxonomy" id="386301"/>
    <lineage>
        <taxon>Bacteria</taxon>
        <taxon>Bacillati</taxon>
        <taxon>Actinomycetota</taxon>
        <taxon>Actinomycetes</taxon>
        <taxon>Micrococcales</taxon>
        <taxon>Microbacteriaceae</taxon>
        <taxon>Cryobacterium</taxon>
    </lineage>
</organism>
<dbReference type="Proteomes" id="UP000198701">
    <property type="component" value="Unassembled WGS sequence"/>
</dbReference>
<sequence length="629" mass="65337">MRFVLAIVAFVLAAVMIMLGIAQRTVFLEPASTSLSATVEGGDRYAVITPEALRAYPGSQTITVSGPGTIFLAYGRSADVDAWLADEAHAEIGFTPRTGKLTSKRSGEAAPRPAPTATATAPAAAPTPAPTATPTATPAATPAPGAPADAEPGANPAGSDLWLEEFTADRDLKTRINVPAGISLIVASDGTQPAPTEITLDWPADNSTPLAGPLIAGGAVLLLIGLILYLLALMHMRRSRGPRRNLPKGPRMPRLPRAPRPKSIKASEITGPRRSITRSFRAVVPVVLVSSLALSGCSADFWPSTSSESSAAASPSPSASEAAKQGEDVSPPAVTVPQLERIVRKVAVLTRDADAALDATSLATRFTGPALEQRLANYKIRAKDKKYPTPLALPASPLTLTLPQQTSTWPRVVMTVIQDKEDPAVAPTAIVLRQDGPRENFLVEYAVQLEPAAQVPEVAPATIGAPLIAPDSRLLLMPPDQIAAAYADILVKGDTSEFADLFEAKGDTFRTQVGLEAKTKKRTDLPKTASIAFGIAVGTGKTIALATNDSGSIVAVSIKETETVKPVDAGATVSPSGASKTLSGVSATAKGIQSVYGEQLLFHVPAAGSKDKIVLLGFAQGLISSAELK</sequence>
<dbReference type="STRING" id="386301.SAMN05216282_1246"/>
<dbReference type="InterPro" id="IPR058407">
    <property type="entry name" value="DUF8094"/>
</dbReference>
<keyword evidence="2" id="KW-1133">Transmembrane helix</keyword>
<reference evidence="4 5" key="1">
    <citation type="submission" date="2016-10" db="EMBL/GenBank/DDBJ databases">
        <authorList>
            <person name="de Groot N.N."/>
        </authorList>
    </citation>
    <scope>NUCLEOTIDE SEQUENCE [LARGE SCALE GENOMIC DNA]</scope>
    <source>
        <strain evidence="4 5">CGMCC 1.5382</strain>
    </source>
</reference>
<feature type="compositionally biased region" description="Low complexity" evidence="1">
    <location>
        <begin position="132"/>
        <end position="158"/>
    </location>
</feature>
<feature type="compositionally biased region" description="Low complexity" evidence="1">
    <location>
        <begin position="306"/>
        <end position="323"/>
    </location>
</feature>
<accession>A0A1G9GWE5</accession>
<keyword evidence="2" id="KW-0812">Transmembrane</keyword>
<feature type="transmembrane region" description="Helical" evidence="2">
    <location>
        <begin position="214"/>
        <end position="234"/>
    </location>
</feature>
<dbReference type="OrthoDB" id="3265533at2"/>
<dbReference type="Pfam" id="PF26366">
    <property type="entry name" value="DUF8094"/>
    <property type="match status" value="1"/>
</dbReference>
<evidence type="ECO:0000313" key="4">
    <source>
        <dbReference type="EMBL" id="SDL04603.1"/>
    </source>
</evidence>
<evidence type="ECO:0000259" key="3">
    <source>
        <dbReference type="Pfam" id="PF26366"/>
    </source>
</evidence>
<dbReference type="AlphaFoldDB" id="A0A1G9GWE5"/>
<feature type="transmembrane region" description="Helical" evidence="2">
    <location>
        <begin position="282"/>
        <end position="302"/>
    </location>
</feature>
<protein>
    <recommendedName>
        <fullName evidence="3">DUF8094 domain-containing protein</fullName>
    </recommendedName>
</protein>
<feature type="region of interest" description="Disordered" evidence="1">
    <location>
        <begin position="305"/>
        <end position="333"/>
    </location>
</feature>
<feature type="compositionally biased region" description="Low complexity" evidence="1">
    <location>
        <begin position="109"/>
        <end position="124"/>
    </location>
</feature>
<evidence type="ECO:0000256" key="1">
    <source>
        <dbReference type="SAM" id="MobiDB-lite"/>
    </source>
</evidence>